<protein>
    <submittedName>
        <fullName evidence="1">Uncharacterized protein</fullName>
    </submittedName>
</protein>
<dbReference type="Proteomes" id="UP000095472">
    <property type="component" value="Chromosome"/>
</dbReference>
<evidence type="ECO:0000313" key="2">
    <source>
        <dbReference type="Proteomes" id="UP000095472"/>
    </source>
</evidence>
<gene>
    <name evidence="1" type="ORF">BH720_014390</name>
</gene>
<accession>A0ACD5H027</accession>
<reference evidence="1 2" key="1">
    <citation type="journal article" date="2016" name="Genome Announc.">
        <title>Draft Genome Sequence of the Thermotolerant Cyanobacterium Desertifilum sp. IPPAS B-1220.</title>
        <authorList>
            <person name="Mironov K.S."/>
            <person name="Sinetova M.A."/>
            <person name="Bolatkhan K."/>
            <person name="Zayadan B.K."/>
            <person name="Ustinova V.V."/>
            <person name="Kupriyanova E.V."/>
            <person name="Skrypnik A.N."/>
            <person name="Gogoleva N.E."/>
            <person name="Gogolev Y.V."/>
            <person name="Los D.A."/>
        </authorList>
    </citation>
    <scope>NUCLEOTIDE SEQUENCE [LARGE SCALE GENOMIC DNA]</scope>
    <source>
        <strain evidence="1 2">IPPAS B-1220</strain>
    </source>
</reference>
<proteinExistence type="predicted"/>
<evidence type="ECO:0000313" key="1">
    <source>
        <dbReference type="EMBL" id="XPM66407.1"/>
    </source>
</evidence>
<name>A0ACD5H027_9CYAN</name>
<keyword evidence="2" id="KW-1185">Reference proteome</keyword>
<organism evidence="1 2">
    <name type="scientific">Desertifilum tharense IPPAS B-1220</name>
    <dbReference type="NCBI Taxonomy" id="1781255"/>
    <lineage>
        <taxon>Bacteria</taxon>
        <taxon>Bacillati</taxon>
        <taxon>Cyanobacteriota</taxon>
        <taxon>Cyanophyceae</taxon>
        <taxon>Desertifilales</taxon>
        <taxon>Desertifilaceae</taxon>
        <taxon>Desertifilum</taxon>
    </lineage>
</organism>
<dbReference type="EMBL" id="CP182909">
    <property type="protein sequence ID" value="XPM66407.1"/>
    <property type="molecule type" value="Genomic_DNA"/>
</dbReference>
<sequence>MKPNPYSKALPSASPTRKPSSKKRSLGRGTAFSDAKTLQADLHIRLPHPPNDEAAWVEALVRSQIIENWEAQDQPEHLTTIRDRLLIDRPKAVQRLALYRQILNQGKIPATDTPEAIELLMSGLVVKRDNYLQVNNPIYQLVFNEDWIETTLALIN</sequence>